<gene>
    <name evidence="1" type="ORF">CUJ84_Chr002584</name>
</gene>
<sequence length="72" mass="8301">MPLHGHRATGFRPVLRGETAAEDADFRKVTFRRRPNLLGDHLLRGYKHLLRATAAFAPRLDRRNFAHVTPRT</sequence>
<protein>
    <submittedName>
        <fullName evidence="1">Uncharacterized protein</fullName>
    </submittedName>
</protein>
<dbReference type="Proteomes" id="UP000238523">
    <property type="component" value="Chromosome"/>
</dbReference>
<reference evidence="1 2" key="1">
    <citation type="submission" date="2017-11" db="EMBL/GenBank/DDBJ databases">
        <title>Complete genome of Rhizobium leguminosarum Norway, an ineffective micro-symbiont.</title>
        <authorList>
            <person name="Hoffrichter A."/>
            <person name="Liang J."/>
            <person name="Brachmann A."/>
            <person name="Marin M."/>
        </authorList>
    </citation>
    <scope>NUCLEOTIDE SEQUENCE [LARGE SCALE GENOMIC DNA]</scope>
    <source>
        <strain evidence="1 2">Norway</strain>
    </source>
</reference>
<organism evidence="1 2">
    <name type="scientific">Rhizobium leguminosarum</name>
    <dbReference type="NCBI Taxonomy" id="384"/>
    <lineage>
        <taxon>Bacteria</taxon>
        <taxon>Pseudomonadati</taxon>
        <taxon>Pseudomonadota</taxon>
        <taxon>Alphaproteobacteria</taxon>
        <taxon>Hyphomicrobiales</taxon>
        <taxon>Rhizobiaceae</taxon>
        <taxon>Rhizobium/Agrobacterium group</taxon>
        <taxon>Rhizobium</taxon>
    </lineage>
</organism>
<accession>A0A2K9Z3W2</accession>
<dbReference type="EMBL" id="CP025012">
    <property type="protein sequence ID" value="AUW42939.1"/>
    <property type="molecule type" value="Genomic_DNA"/>
</dbReference>
<proteinExistence type="predicted"/>
<evidence type="ECO:0000313" key="2">
    <source>
        <dbReference type="Proteomes" id="UP000238523"/>
    </source>
</evidence>
<dbReference type="AlphaFoldDB" id="A0A2K9Z3W2"/>
<name>A0A2K9Z3W2_RHILE</name>
<evidence type="ECO:0000313" key="1">
    <source>
        <dbReference type="EMBL" id="AUW42939.1"/>
    </source>
</evidence>